<accession>A0A840RUG1</accession>
<dbReference type="GO" id="GO:0030674">
    <property type="term" value="F:protein-macromolecule adaptor activity"/>
    <property type="evidence" value="ECO:0007669"/>
    <property type="project" value="TreeGrafter"/>
</dbReference>
<evidence type="ECO:0000256" key="3">
    <source>
        <dbReference type="ARBA" id="ARBA00023237"/>
    </source>
</evidence>
<keyword evidence="2 4" id="KW-0472">Membrane</keyword>
<gene>
    <name evidence="4" type="primary">bamE</name>
    <name evidence="8" type="ORF">HNR39_003328</name>
</gene>
<reference evidence="8 9" key="1">
    <citation type="submission" date="2020-08" db="EMBL/GenBank/DDBJ databases">
        <title>Genomic Encyclopedia of Type Strains, Phase IV (KMG-IV): sequencing the most valuable type-strain genomes for metagenomic binning, comparative biology and taxonomic classification.</title>
        <authorList>
            <person name="Goeker M."/>
        </authorList>
    </citation>
    <scope>NUCLEOTIDE SEQUENCE [LARGE SCALE GENOMIC DNA]</scope>
    <source>
        <strain evidence="8 9">DSM 23240</strain>
    </source>
</reference>
<comment type="similarity">
    <text evidence="4">Belongs to the BamE family.</text>
</comment>
<dbReference type="InterPro" id="IPR007450">
    <property type="entry name" value="BamE_dom"/>
</dbReference>
<comment type="subcellular location">
    <subcellularLocation>
        <location evidence="4">Cell outer membrane</location>
        <topology evidence="4">Lipid-anchor</topology>
    </subcellularLocation>
</comment>
<dbReference type="AlphaFoldDB" id="A0A840RUG1"/>
<dbReference type="PANTHER" id="PTHR37482">
    <property type="entry name" value="OUTER MEMBRANE PROTEIN ASSEMBLY FACTOR BAME"/>
    <property type="match status" value="1"/>
</dbReference>
<dbReference type="EMBL" id="JACHHQ010000007">
    <property type="protein sequence ID" value="MBB5201475.1"/>
    <property type="molecule type" value="Genomic_DNA"/>
</dbReference>
<evidence type="ECO:0000259" key="7">
    <source>
        <dbReference type="Pfam" id="PF04355"/>
    </source>
</evidence>
<dbReference type="Proteomes" id="UP000571084">
    <property type="component" value="Unassembled WGS sequence"/>
</dbReference>
<organism evidence="8 9">
    <name type="scientific">Glaciimonas immobilis</name>
    <dbReference type="NCBI Taxonomy" id="728004"/>
    <lineage>
        <taxon>Bacteria</taxon>
        <taxon>Pseudomonadati</taxon>
        <taxon>Pseudomonadota</taxon>
        <taxon>Betaproteobacteria</taxon>
        <taxon>Burkholderiales</taxon>
        <taxon>Oxalobacteraceae</taxon>
        <taxon>Glaciimonas</taxon>
    </lineage>
</organism>
<dbReference type="Pfam" id="PF04355">
    <property type="entry name" value="BamE"/>
    <property type="match status" value="1"/>
</dbReference>
<keyword evidence="9" id="KW-1185">Reference proteome</keyword>
<name>A0A840RUG1_9BURK</name>
<dbReference type="PROSITE" id="PS51257">
    <property type="entry name" value="PROKAR_LIPOPROTEIN"/>
    <property type="match status" value="1"/>
</dbReference>
<dbReference type="RefSeq" id="WP_168053877.1">
    <property type="nucleotide sequence ID" value="NZ_JAAOZT010000003.1"/>
</dbReference>
<feature type="chain" id="PRO_5033190183" description="Outer membrane protein assembly factor BamE" evidence="6">
    <location>
        <begin position="31"/>
        <end position="197"/>
    </location>
</feature>
<dbReference type="GO" id="GO:0043165">
    <property type="term" value="P:Gram-negative-bacterium-type cell outer membrane assembly"/>
    <property type="evidence" value="ECO:0007669"/>
    <property type="project" value="UniProtKB-UniRule"/>
</dbReference>
<feature type="signal peptide" evidence="6">
    <location>
        <begin position="1"/>
        <end position="30"/>
    </location>
</feature>
<evidence type="ECO:0000256" key="5">
    <source>
        <dbReference type="SAM" id="MobiDB-lite"/>
    </source>
</evidence>
<sequence length="197" mass="20890">MRMLLSCTTRTTALTVAALSVALLAGCASKNPLIDGLPAATGTDKPYATTTMPTSATPDAGVQTVKNPRFFGIFSPYRINIQQGNFVSKEMISQVKVGMTTEQVSFALGTPLVADIFHANRWDYVFRLQKGNGEVTSSRVSVFFKDNLVTQVDGGDLPTEADYLARISGGKKEAKKATNDSGIAKDAPSPPAAAPTK</sequence>
<feature type="compositionally biased region" description="Pro residues" evidence="5">
    <location>
        <begin position="188"/>
        <end position="197"/>
    </location>
</feature>
<feature type="domain" description="Outer membrane protein assembly factor BamE" evidence="7">
    <location>
        <begin position="84"/>
        <end position="150"/>
    </location>
</feature>
<evidence type="ECO:0000256" key="1">
    <source>
        <dbReference type="ARBA" id="ARBA00022729"/>
    </source>
</evidence>
<keyword evidence="4" id="KW-0564">Palmitate</keyword>
<proteinExistence type="inferred from homology"/>
<keyword evidence="3 4" id="KW-0998">Cell outer membrane</keyword>
<comment type="subunit">
    <text evidence="4">Part of the Bam complex.</text>
</comment>
<evidence type="ECO:0000256" key="4">
    <source>
        <dbReference type="HAMAP-Rule" id="MF_00925"/>
    </source>
</evidence>
<evidence type="ECO:0000313" key="9">
    <source>
        <dbReference type="Proteomes" id="UP000571084"/>
    </source>
</evidence>
<keyword evidence="4" id="KW-0449">Lipoprotein</keyword>
<evidence type="ECO:0000313" key="8">
    <source>
        <dbReference type="EMBL" id="MBB5201475.1"/>
    </source>
</evidence>
<keyword evidence="1 4" id="KW-0732">Signal</keyword>
<evidence type="ECO:0000256" key="2">
    <source>
        <dbReference type="ARBA" id="ARBA00023136"/>
    </source>
</evidence>
<dbReference type="InterPro" id="IPR037873">
    <property type="entry name" value="BamE-like"/>
</dbReference>
<dbReference type="HAMAP" id="MF_00925">
    <property type="entry name" value="OM_assembly_BamE"/>
    <property type="match status" value="1"/>
</dbReference>
<dbReference type="PANTHER" id="PTHR37482:SF1">
    <property type="entry name" value="OUTER MEMBRANE PROTEIN ASSEMBLY FACTOR BAME"/>
    <property type="match status" value="1"/>
</dbReference>
<comment type="caution">
    <text evidence="8">The sequence shown here is derived from an EMBL/GenBank/DDBJ whole genome shotgun (WGS) entry which is preliminary data.</text>
</comment>
<dbReference type="GO" id="GO:0051205">
    <property type="term" value="P:protein insertion into membrane"/>
    <property type="evidence" value="ECO:0007669"/>
    <property type="project" value="UniProtKB-UniRule"/>
</dbReference>
<protein>
    <recommendedName>
        <fullName evidence="4">Outer membrane protein assembly factor BamE</fullName>
    </recommendedName>
</protein>
<dbReference type="Gene3D" id="3.30.1450.10">
    <property type="match status" value="1"/>
</dbReference>
<evidence type="ECO:0000256" key="6">
    <source>
        <dbReference type="SAM" id="SignalP"/>
    </source>
</evidence>
<comment type="function">
    <text evidence="4">Part of the outer membrane protein assembly complex, which is involved in assembly and insertion of beta-barrel proteins into the outer membrane.</text>
</comment>
<dbReference type="GO" id="GO:1990063">
    <property type="term" value="C:Bam protein complex"/>
    <property type="evidence" value="ECO:0007669"/>
    <property type="project" value="TreeGrafter"/>
</dbReference>
<feature type="region of interest" description="Disordered" evidence="5">
    <location>
        <begin position="172"/>
        <end position="197"/>
    </location>
</feature>
<dbReference type="InterPro" id="IPR026592">
    <property type="entry name" value="BamE"/>
</dbReference>